<evidence type="ECO:0000256" key="2">
    <source>
        <dbReference type="PROSITE-ProRule" id="PRU00703"/>
    </source>
</evidence>
<dbReference type="PANTHER" id="PTHR43080:SF2">
    <property type="entry name" value="CBS DOMAIN-CONTAINING PROTEIN"/>
    <property type="match status" value="1"/>
</dbReference>
<protein>
    <submittedName>
        <fullName evidence="4">CBS domain-containing protein</fullName>
    </submittedName>
</protein>
<evidence type="ECO:0000313" key="5">
    <source>
        <dbReference type="Proteomes" id="UP000269708"/>
    </source>
</evidence>
<feature type="domain" description="CBS" evidence="3">
    <location>
        <begin position="71"/>
        <end position="127"/>
    </location>
</feature>
<keyword evidence="1 2" id="KW-0129">CBS domain</keyword>
<dbReference type="InterPro" id="IPR000644">
    <property type="entry name" value="CBS_dom"/>
</dbReference>
<evidence type="ECO:0000259" key="3">
    <source>
        <dbReference type="PROSITE" id="PS51371"/>
    </source>
</evidence>
<evidence type="ECO:0000313" key="4">
    <source>
        <dbReference type="EMBL" id="RPE76911.1"/>
    </source>
</evidence>
<dbReference type="AlphaFoldDB" id="A0A3N4VB32"/>
<dbReference type="PANTHER" id="PTHR43080">
    <property type="entry name" value="CBS DOMAIN-CONTAINING PROTEIN CBSX3, MITOCHONDRIAL"/>
    <property type="match status" value="1"/>
</dbReference>
<dbReference type="InterPro" id="IPR051257">
    <property type="entry name" value="Diverse_CBS-Domain"/>
</dbReference>
<dbReference type="PROSITE" id="PS51371">
    <property type="entry name" value="CBS"/>
    <property type="match status" value="2"/>
</dbReference>
<dbReference type="OrthoDB" id="9794094at2"/>
<comment type="caution">
    <text evidence="4">The sequence shown here is derived from an EMBL/GenBank/DDBJ whole genome shotgun (WGS) entry which is preliminary data.</text>
</comment>
<dbReference type="SMART" id="SM00116">
    <property type="entry name" value="CBS"/>
    <property type="match status" value="2"/>
</dbReference>
<proteinExistence type="predicted"/>
<dbReference type="CDD" id="cd04622">
    <property type="entry name" value="CBS_pair_HRP1_like"/>
    <property type="match status" value="1"/>
</dbReference>
<feature type="domain" description="CBS" evidence="3">
    <location>
        <begin position="7"/>
        <end position="63"/>
    </location>
</feature>
<sequence>MKVSEIMTRDVCLAKPDEPIRRAAEMMEKMDVGSLPVTDGDRLVGIVTDRDIVVRGLAHGLDAESPVREVMTKDIKYCYEDDDVDDVARNMADLEVRRLPVVNRDKRLVGFVSLANFAHSNEQDASERLLKGVARPHDSMRH</sequence>
<evidence type="ECO:0000256" key="1">
    <source>
        <dbReference type="ARBA" id="ARBA00023122"/>
    </source>
</evidence>
<dbReference type="Proteomes" id="UP000269708">
    <property type="component" value="Unassembled WGS sequence"/>
</dbReference>
<organism evidence="4 5">
    <name type="scientific">Vulcaniibacterium tengchongense</name>
    <dbReference type="NCBI Taxonomy" id="1273429"/>
    <lineage>
        <taxon>Bacteria</taxon>
        <taxon>Pseudomonadati</taxon>
        <taxon>Pseudomonadota</taxon>
        <taxon>Gammaproteobacteria</taxon>
        <taxon>Lysobacterales</taxon>
        <taxon>Lysobacteraceae</taxon>
        <taxon>Vulcaniibacterium</taxon>
    </lineage>
</organism>
<gene>
    <name evidence="4" type="ORF">EDC50_2163</name>
</gene>
<keyword evidence="5" id="KW-1185">Reference proteome</keyword>
<reference evidence="4 5" key="1">
    <citation type="submission" date="2018-11" db="EMBL/GenBank/DDBJ databases">
        <title>Genomic Encyclopedia of Type Strains, Phase IV (KMG-IV): sequencing the most valuable type-strain genomes for metagenomic binning, comparative biology and taxonomic classification.</title>
        <authorList>
            <person name="Goeker M."/>
        </authorList>
    </citation>
    <scope>NUCLEOTIDE SEQUENCE [LARGE SCALE GENOMIC DNA]</scope>
    <source>
        <strain evidence="4 5">DSM 25623</strain>
    </source>
</reference>
<accession>A0A3N4VB32</accession>
<dbReference type="RefSeq" id="WP_123770506.1">
    <property type="nucleotide sequence ID" value="NZ_RKQN01000003.1"/>
</dbReference>
<name>A0A3N4VB32_9GAMM</name>
<dbReference type="Pfam" id="PF00571">
    <property type="entry name" value="CBS"/>
    <property type="match status" value="2"/>
</dbReference>
<dbReference type="Gene3D" id="3.10.580.10">
    <property type="entry name" value="CBS-domain"/>
    <property type="match status" value="1"/>
</dbReference>
<dbReference type="EMBL" id="RKQN01000003">
    <property type="protein sequence ID" value="RPE76911.1"/>
    <property type="molecule type" value="Genomic_DNA"/>
</dbReference>
<dbReference type="SUPFAM" id="SSF54631">
    <property type="entry name" value="CBS-domain pair"/>
    <property type="match status" value="1"/>
</dbReference>
<dbReference type="InterPro" id="IPR046342">
    <property type="entry name" value="CBS_dom_sf"/>
</dbReference>